<dbReference type="FunFam" id="1.10.167.10:FF:000001">
    <property type="entry name" value="Putative regulator of g-protein signaling 12"/>
    <property type="match status" value="1"/>
</dbReference>
<dbReference type="InterPro" id="IPR000008">
    <property type="entry name" value="C2_dom"/>
</dbReference>
<evidence type="ECO:0008006" key="7">
    <source>
        <dbReference type="Google" id="ProtNLM"/>
    </source>
</evidence>
<feature type="region of interest" description="Disordered" evidence="1">
    <location>
        <begin position="837"/>
        <end position="932"/>
    </location>
</feature>
<protein>
    <recommendedName>
        <fullName evidence="7">Regulator of G-protein signaling 3</fullName>
    </recommendedName>
</protein>
<feature type="compositionally biased region" description="Basic and acidic residues" evidence="1">
    <location>
        <begin position="858"/>
        <end position="885"/>
    </location>
</feature>
<dbReference type="GO" id="GO:0005634">
    <property type="term" value="C:nucleus"/>
    <property type="evidence" value="ECO:0007669"/>
    <property type="project" value="TreeGrafter"/>
</dbReference>
<dbReference type="AlphaFoldDB" id="A0AA88MI04"/>
<dbReference type="InterPro" id="IPR016137">
    <property type="entry name" value="RGS"/>
</dbReference>
<dbReference type="SUPFAM" id="SSF49562">
    <property type="entry name" value="C2 domain (Calcium/lipid-binding domain, CaLB)"/>
    <property type="match status" value="1"/>
</dbReference>
<gene>
    <name evidence="5" type="ORF">Q5P01_015453</name>
</gene>
<evidence type="ECO:0000313" key="6">
    <source>
        <dbReference type="Proteomes" id="UP001187415"/>
    </source>
</evidence>
<dbReference type="InterPro" id="IPR001478">
    <property type="entry name" value="PDZ"/>
</dbReference>
<feature type="compositionally biased region" description="Basic and acidic residues" evidence="1">
    <location>
        <begin position="354"/>
        <end position="371"/>
    </location>
</feature>
<dbReference type="InterPro" id="IPR036034">
    <property type="entry name" value="PDZ_sf"/>
</dbReference>
<feature type="region of interest" description="Disordered" evidence="1">
    <location>
        <begin position="44"/>
        <end position="91"/>
    </location>
</feature>
<feature type="domain" description="PDZ" evidence="3">
    <location>
        <begin position="414"/>
        <end position="491"/>
    </location>
</feature>
<dbReference type="SUPFAM" id="SSF50729">
    <property type="entry name" value="PH domain-like"/>
    <property type="match status" value="1"/>
</dbReference>
<feature type="region of interest" description="Disordered" evidence="1">
    <location>
        <begin position="348"/>
        <end position="373"/>
    </location>
</feature>
<dbReference type="PROSITE" id="PS50132">
    <property type="entry name" value="RGS"/>
    <property type="match status" value="1"/>
</dbReference>
<dbReference type="InterPro" id="IPR035892">
    <property type="entry name" value="C2_domain_sf"/>
</dbReference>
<evidence type="ECO:0000259" key="4">
    <source>
        <dbReference type="PROSITE" id="PS50132"/>
    </source>
</evidence>
<feature type="region of interest" description="Disordered" evidence="1">
    <location>
        <begin position="166"/>
        <end position="202"/>
    </location>
</feature>
<dbReference type="Pfam" id="PF00168">
    <property type="entry name" value="C2"/>
    <property type="match status" value="1"/>
</dbReference>
<evidence type="ECO:0000259" key="3">
    <source>
        <dbReference type="PROSITE" id="PS50106"/>
    </source>
</evidence>
<evidence type="ECO:0000256" key="1">
    <source>
        <dbReference type="SAM" id="MobiDB-lite"/>
    </source>
</evidence>
<dbReference type="InterPro" id="IPR044926">
    <property type="entry name" value="RGS_subdomain_2"/>
</dbReference>
<dbReference type="Gene3D" id="2.30.42.10">
    <property type="match status" value="1"/>
</dbReference>
<dbReference type="Pfam" id="PF00615">
    <property type="entry name" value="RGS"/>
    <property type="match status" value="1"/>
</dbReference>
<dbReference type="SMART" id="SM00228">
    <property type="entry name" value="PDZ"/>
    <property type="match status" value="1"/>
</dbReference>
<feature type="domain" description="C2" evidence="2">
    <location>
        <begin position="211"/>
        <end position="330"/>
    </location>
</feature>
<dbReference type="Proteomes" id="UP001187415">
    <property type="component" value="Unassembled WGS sequence"/>
</dbReference>
<dbReference type="CDD" id="cd06711">
    <property type="entry name" value="PDZ_RGS3-like"/>
    <property type="match status" value="1"/>
</dbReference>
<dbReference type="PANTHER" id="PTHR46848">
    <property type="entry name" value="REGULATOR OF G-PROTEIN SIGNALING 3"/>
    <property type="match status" value="1"/>
</dbReference>
<dbReference type="SMART" id="SM00315">
    <property type="entry name" value="RGS"/>
    <property type="match status" value="1"/>
</dbReference>
<dbReference type="PROSITE" id="PS50004">
    <property type="entry name" value="C2"/>
    <property type="match status" value="1"/>
</dbReference>
<sequence>MDTVSLYHRKRPCGGANVQLHQEPQCQPPAWKWRCRGEEDGVKKRKSGHCKENTDVHLQRSPRAQNLTREPKRSSQFRTRTTIGTGSKPPAKIQLTRPGVRVTLIKETSIQTAVQNSENKWSKLSQALSLKKQSDDQRTLTQDRQARIKEFTSELRCSETRIANTKSVRNPGPESPRVKRGGLGTRPTSVGRRTEVKTQRRKKIHPSVFRGRGQLRLSITPEAGQLIIQIHEARGLMGKSQSSCDSYVKLKVTSDLGYSVGMKTHTVLNNNNPKYDQSFRLCVSDDLLLDRLLVSVFRRPGSSRCSQLVGCMSFGIGSLILSDKLITGWFYLLREEFGWSKHLRVTSQGNKPMRGLEENEQKGQSDLRRTPDSALDTNLNHVHSLISSPPLSLDPANTNQWQERGDISSPPRLTVRIVRGKDGFGFTICSDCPVRVQAVDPGGPAHQSGLHQGDSILQLNGIPVESWKCVDLVQAIRSCPSQIVLVVWRGLPELRSGCDALLHPPAQSNMTGRKLLPHPTHGKHGRQRGQGFRVRSSLGALGSLWRDRKEDQEVGGQEEDQEVTLKGTHVTSSNGDNYLILSPVNPGEQLLQPVYQDRTGTIGQLYHTHTSRSQNQLHDLQPGNCTIIQSHLPCTTYGTYISLAPKTVIFPVFVQPLDLCSPDRTLLMSEEMILHQADLLPAKVTVLIYSDLLLLTREDEANRCNVLQSPVYLNTLQLKEVPSEPLHIYILQNSQTCCRRLFSLECFSIEQKVRVGLCLHDNIQLQLVTTEMAPVHQLPDHLLRPSSPFSSLCDTLKPPSPSPYCPSFPFSTTPPPPSFSSLSSYTTSPPALKAIKALPPRLPPAPMLSSSTLGSPLWKERGRAEEEENGLKGKQEEDVEERQQGEGESASETSENVGSIGRLLLSPPCFNMKEGGGSSEDEEEEGATEKWSSSFRPAVLRRSLSEGSLLHEPRSTCFLSDSTIHQLTRPVTFDVDRELEQDSGPPSPHTLRKQLTREGGSLYHMFLLLNGNKEPESKTLELRKKTKSLAADVRSRLLFLRRRRNSSWFQSNSLEKALRNNRPSAGEVLSWAAGLETLLTNRYGLAVFRHFLRSEFSEENVDFWLAVERFKRTRPFSKMAARAEKIYAEFISTSAVRQVNVDSSVRESTNQGLRLGVHTASFQLAQNQVFGLMETDSYPRFLRSRLYAQLANQGTAMVLANENAARSVSQS</sequence>
<feature type="domain" description="RGS" evidence="4">
    <location>
        <begin position="1074"/>
        <end position="1191"/>
    </location>
</feature>
<dbReference type="EMBL" id="JAUPFM010000011">
    <property type="protein sequence ID" value="KAK2838241.1"/>
    <property type="molecule type" value="Genomic_DNA"/>
</dbReference>
<dbReference type="Gene3D" id="1.10.167.10">
    <property type="entry name" value="Regulator of G-protein Signalling 4, domain 2"/>
    <property type="match status" value="1"/>
</dbReference>
<accession>A0AA88MI04</accession>
<dbReference type="SUPFAM" id="SSF48097">
    <property type="entry name" value="Regulator of G-protein signaling, RGS"/>
    <property type="match status" value="1"/>
</dbReference>
<dbReference type="SUPFAM" id="SSF50156">
    <property type="entry name" value="PDZ domain-like"/>
    <property type="match status" value="1"/>
</dbReference>
<feature type="compositionally biased region" description="Basic and acidic residues" evidence="1">
    <location>
        <begin position="49"/>
        <end position="58"/>
    </location>
</feature>
<dbReference type="InterPro" id="IPR036305">
    <property type="entry name" value="RGS_sf"/>
</dbReference>
<feature type="compositionally biased region" description="Polar residues" evidence="1">
    <location>
        <begin position="62"/>
        <end position="85"/>
    </location>
</feature>
<evidence type="ECO:0000259" key="2">
    <source>
        <dbReference type="PROSITE" id="PS50004"/>
    </source>
</evidence>
<organism evidence="5 6">
    <name type="scientific">Channa striata</name>
    <name type="common">Snakehead murrel</name>
    <name type="synonym">Ophicephalus striatus</name>
    <dbReference type="NCBI Taxonomy" id="64152"/>
    <lineage>
        <taxon>Eukaryota</taxon>
        <taxon>Metazoa</taxon>
        <taxon>Chordata</taxon>
        <taxon>Craniata</taxon>
        <taxon>Vertebrata</taxon>
        <taxon>Euteleostomi</taxon>
        <taxon>Actinopterygii</taxon>
        <taxon>Neopterygii</taxon>
        <taxon>Teleostei</taxon>
        <taxon>Neoteleostei</taxon>
        <taxon>Acanthomorphata</taxon>
        <taxon>Anabantaria</taxon>
        <taxon>Anabantiformes</taxon>
        <taxon>Channoidei</taxon>
        <taxon>Channidae</taxon>
        <taxon>Channa</taxon>
    </lineage>
</organism>
<dbReference type="PRINTS" id="PR01301">
    <property type="entry name" value="RGSPROTEIN"/>
</dbReference>
<reference evidence="5" key="1">
    <citation type="submission" date="2023-07" db="EMBL/GenBank/DDBJ databases">
        <title>Chromosome-level Genome Assembly of Striped Snakehead (Channa striata).</title>
        <authorList>
            <person name="Liu H."/>
        </authorList>
    </citation>
    <scope>NUCLEOTIDE SEQUENCE</scope>
    <source>
        <strain evidence="5">Gz</strain>
        <tissue evidence="5">Muscle</tissue>
    </source>
</reference>
<dbReference type="Pfam" id="PF00595">
    <property type="entry name" value="PDZ"/>
    <property type="match status" value="1"/>
</dbReference>
<dbReference type="SMART" id="SM00239">
    <property type="entry name" value="C2"/>
    <property type="match status" value="1"/>
</dbReference>
<dbReference type="PROSITE" id="PS50106">
    <property type="entry name" value="PDZ"/>
    <property type="match status" value="1"/>
</dbReference>
<comment type="caution">
    <text evidence="5">The sequence shown here is derived from an EMBL/GenBank/DDBJ whole genome shotgun (WGS) entry which is preliminary data.</text>
</comment>
<proteinExistence type="predicted"/>
<evidence type="ECO:0000313" key="5">
    <source>
        <dbReference type="EMBL" id="KAK2838241.1"/>
    </source>
</evidence>
<dbReference type="PANTHER" id="PTHR46848:SF1">
    <property type="entry name" value="REGULATOR OF G-PROTEIN SIGNALING 3"/>
    <property type="match status" value="1"/>
</dbReference>
<dbReference type="GO" id="GO:0005886">
    <property type="term" value="C:plasma membrane"/>
    <property type="evidence" value="ECO:0007669"/>
    <property type="project" value="TreeGrafter"/>
</dbReference>
<name>A0AA88MI04_CHASR</name>
<dbReference type="Gene3D" id="2.60.40.150">
    <property type="entry name" value="C2 domain"/>
    <property type="match status" value="1"/>
</dbReference>
<keyword evidence="6" id="KW-1185">Reference proteome</keyword>